<dbReference type="EMBL" id="CAJVAS010000007">
    <property type="protein sequence ID" value="CAG7619729.1"/>
    <property type="molecule type" value="Genomic_DNA"/>
</dbReference>
<dbReference type="InterPro" id="IPR018060">
    <property type="entry name" value="HTH_AraC"/>
</dbReference>
<evidence type="ECO:0000313" key="4">
    <source>
        <dbReference type="Proteomes" id="UP000693672"/>
    </source>
</evidence>
<dbReference type="PANTHER" id="PTHR43280:SF10">
    <property type="entry name" value="REGULATORY PROTEIN POCR"/>
    <property type="match status" value="1"/>
</dbReference>
<dbReference type="SMART" id="SM00342">
    <property type="entry name" value="HTH_ARAC"/>
    <property type="match status" value="1"/>
</dbReference>
<organism evidence="3 4">
    <name type="scientific">Paenibacillus solanacearum</name>
    <dbReference type="NCBI Taxonomy" id="2048548"/>
    <lineage>
        <taxon>Bacteria</taxon>
        <taxon>Bacillati</taxon>
        <taxon>Bacillota</taxon>
        <taxon>Bacilli</taxon>
        <taxon>Bacillales</taxon>
        <taxon>Paenibacillaceae</taxon>
        <taxon>Paenibacillus</taxon>
    </lineage>
</organism>
<dbReference type="AlphaFoldDB" id="A0A916JZW2"/>
<evidence type="ECO:0000313" key="3">
    <source>
        <dbReference type="EMBL" id="CAG7619729.1"/>
    </source>
</evidence>
<dbReference type="Pfam" id="PF02311">
    <property type="entry name" value="AraC_binding"/>
    <property type="match status" value="1"/>
</dbReference>
<gene>
    <name evidence="3" type="primary">rhaR_31</name>
    <name evidence="3" type="ORF">PAESOLCIP111_02234</name>
</gene>
<keyword evidence="1" id="KW-0238">DNA-binding</keyword>
<dbReference type="Proteomes" id="UP000693672">
    <property type="component" value="Unassembled WGS sequence"/>
</dbReference>
<evidence type="ECO:0000256" key="1">
    <source>
        <dbReference type="ARBA" id="ARBA00023125"/>
    </source>
</evidence>
<proteinExistence type="predicted"/>
<sequence>MSTNLLTFYKTVRQNAGKTGLHSHPFWQVEVATRRHIRYSLDGENEELHAGDVLWIPPFREHQFYYDDPGTAWISLKFDYNGTEPIGTGGTGGVIRKSAFTEKFSAALQTMVTGTVLRPYEKAFVEALIDALFVYLHSDERSHTEDDASKLVREVTDMIREANGRPVTVDELATRLSYTRGHLSKQFKQYTGESLKSFIDRVRMEKVKEMLLYSEFNISDITEELGFKDIFSFSRFVKRTTGVGPRAFRRRIDGW</sequence>
<keyword evidence="4" id="KW-1185">Reference proteome</keyword>
<dbReference type="InterPro" id="IPR003313">
    <property type="entry name" value="AraC-bd"/>
</dbReference>
<dbReference type="PANTHER" id="PTHR43280">
    <property type="entry name" value="ARAC-FAMILY TRANSCRIPTIONAL REGULATOR"/>
    <property type="match status" value="1"/>
</dbReference>
<protein>
    <submittedName>
        <fullName evidence="3">HTH-type transcriptional activator RhaR</fullName>
    </submittedName>
</protein>
<dbReference type="RefSeq" id="WP_218092011.1">
    <property type="nucleotide sequence ID" value="NZ_CAJVAS010000007.1"/>
</dbReference>
<dbReference type="GO" id="GO:0043565">
    <property type="term" value="F:sequence-specific DNA binding"/>
    <property type="evidence" value="ECO:0007669"/>
    <property type="project" value="InterPro"/>
</dbReference>
<evidence type="ECO:0000259" key="2">
    <source>
        <dbReference type="PROSITE" id="PS01124"/>
    </source>
</evidence>
<feature type="domain" description="HTH araC/xylS-type" evidence="2">
    <location>
        <begin position="153"/>
        <end position="251"/>
    </location>
</feature>
<accession>A0A916JZW2</accession>
<comment type="caution">
    <text evidence="3">The sequence shown here is derived from an EMBL/GenBank/DDBJ whole genome shotgun (WGS) entry which is preliminary data.</text>
</comment>
<reference evidence="3" key="1">
    <citation type="submission" date="2021-06" db="EMBL/GenBank/DDBJ databases">
        <authorList>
            <person name="Criscuolo A."/>
        </authorList>
    </citation>
    <scope>NUCLEOTIDE SEQUENCE</scope>
    <source>
        <strain evidence="3">CIP111600</strain>
    </source>
</reference>
<dbReference type="GO" id="GO:0003700">
    <property type="term" value="F:DNA-binding transcription factor activity"/>
    <property type="evidence" value="ECO:0007669"/>
    <property type="project" value="InterPro"/>
</dbReference>
<name>A0A916JZW2_9BACL</name>
<dbReference type="Pfam" id="PF12833">
    <property type="entry name" value="HTH_18"/>
    <property type="match status" value="1"/>
</dbReference>
<dbReference type="PROSITE" id="PS01124">
    <property type="entry name" value="HTH_ARAC_FAMILY_2"/>
    <property type="match status" value="1"/>
</dbReference>